<dbReference type="PANTHER" id="PTHR34148:SF1">
    <property type="entry name" value="ADENOSYLCOBINAMIDE-GDP RIBAZOLETRANSFERASE"/>
    <property type="match status" value="1"/>
</dbReference>
<dbReference type="EC" id="2.7.8.26" evidence="5 19"/>
<evidence type="ECO:0000256" key="4">
    <source>
        <dbReference type="ARBA" id="ARBA00010561"/>
    </source>
</evidence>
<keyword evidence="9 19" id="KW-0808">Transferase</keyword>
<dbReference type="GO" id="GO:0005886">
    <property type="term" value="C:plasma membrane"/>
    <property type="evidence" value="ECO:0007669"/>
    <property type="project" value="UniProtKB-SubCell"/>
</dbReference>
<dbReference type="PANTHER" id="PTHR34148">
    <property type="entry name" value="ADENOSYLCOBINAMIDE-GDP RIBAZOLETRANSFERASE"/>
    <property type="match status" value="1"/>
</dbReference>
<keyword evidence="12 19" id="KW-1133">Transmembrane helix</keyword>
<dbReference type="HAMAP" id="MF_00719">
    <property type="entry name" value="CobS"/>
    <property type="match status" value="1"/>
</dbReference>
<keyword evidence="21" id="KW-1185">Reference proteome</keyword>
<evidence type="ECO:0000256" key="11">
    <source>
        <dbReference type="ARBA" id="ARBA00022842"/>
    </source>
</evidence>
<comment type="pathway">
    <text evidence="3 19">Cofactor biosynthesis; adenosylcobalamin biosynthesis; adenosylcobalamin from cob(II)yrinate a,c-diamide: step 7/7.</text>
</comment>
<protein>
    <recommendedName>
        <fullName evidence="6 19">Adenosylcobinamide-GDP ribazoletransferase</fullName>
        <ecNumber evidence="5 19">2.7.8.26</ecNumber>
    </recommendedName>
    <alternativeName>
        <fullName evidence="16 19">Cobalamin synthase</fullName>
    </alternativeName>
    <alternativeName>
        <fullName evidence="15 19">Cobalamin-5'-phosphate synthase</fullName>
    </alternativeName>
</protein>
<evidence type="ECO:0000256" key="8">
    <source>
        <dbReference type="ARBA" id="ARBA00022573"/>
    </source>
</evidence>
<comment type="similarity">
    <text evidence="4 19">Belongs to the CobS family.</text>
</comment>
<keyword evidence="11 19" id="KW-0460">Magnesium</keyword>
<keyword evidence="13 19" id="KW-0472">Membrane</keyword>
<comment type="subcellular location">
    <subcellularLocation>
        <location evidence="2 19">Cell membrane</location>
        <topology evidence="2 19">Multi-pass membrane protein</topology>
    </subcellularLocation>
</comment>
<comment type="catalytic activity">
    <reaction evidence="18 19">
        <text>alpha-ribazole 5'-phosphate + adenosylcob(III)inamide-GDP = adenosylcob(III)alamin 5'-phosphate + GMP + H(+)</text>
        <dbReference type="Rhea" id="RHEA:23560"/>
        <dbReference type="ChEBI" id="CHEBI:15378"/>
        <dbReference type="ChEBI" id="CHEBI:57918"/>
        <dbReference type="ChEBI" id="CHEBI:58115"/>
        <dbReference type="ChEBI" id="CHEBI:60487"/>
        <dbReference type="ChEBI" id="CHEBI:60493"/>
        <dbReference type="EC" id="2.7.8.26"/>
    </reaction>
</comment>
<feature type="transmembrane region" description="Helical" evidence="19">
    <location>
        <begin position="113"/>
        <end position="138"/>
    </location>
</feature>
<keyword evidence="8 19" id="KW-0169">Cobalamin biosynthesis</keyword>
<sequence length="275" mass="27801">MIGARAAVTLLTVVPIRGPERLDRTVAGRAMVAAPAVGFALGFVCALAVVAMRIMTKPPTGGAQTLLPAVVGVALLAGLTRGLHLDGLADVADAVGVRGGRERVLAVMRESTIGAFGAVTVLFVVLVQVSALSTAIAAHRGTVSVLVAAMTSRLAATWSCVEGVPAARPDGLGALVAGTVRRRDAVLATAGVFAVAALAGRFDFHGGDNGRAVRAVVAAAVALGAAFLLRRRLVRRFGGVTGDTLGATIEITTMVSLVTMAMTIPTPALRLVGLD</sequence>
<evidence type="ECO:0000256" key="13">
    <source>
        <dbReference type="ARBA" id="ARBA00023136"/>
    </source>
</evidence>
<evidence type="ECO:0000256" key="9">
    <source>
        <dbReference type="ARBA" id="ARBA00022679"/>
    </source>
</evidence>
<feature type="transmembrane region" description="Helical" evidence="19">
    <location>
        <begin position="66"/>
        <end position="83"/>
    </location>
</feature>
<dbReference type="GO" id="GO:0051073">
    <property type="term" value="F:adenosylcobinamide-GDP ribazoletransferase activity"/>
    <property type="evidence" value="ECO:0007669"/>
    <property type="project" value="UniProtKB-UniRule"/>
</dbReference>
<dbReference type="EMBL" id="MBLM01000123">
    <property type="protein sequence ID" value="OHV35126.1"/>
    <property type="molecule type" value="Genomic_DNA"/>
</dbReference>
<feature type="transmembrane region" description="Helical" evidence="19">
    <location>
        <begin position="32"/>
        <end position="54"/>
    </location>
</feature>
<comment type="cofactor">
    <cofactor evidence="1 19">
        <name>Mg(2+)</name>
        <dbReference type="ChEBI" id="CHEBI:18420"/>
    </cofactor>
</comment>
<evidence type="ECO:0000256" key="3">
    <source>
        <dbReference type="ARBA" id="ARBA00004663"/>
    </source>
</evidence>
<name>A0A1S1QNI2_9ACTN</name>
<evidence type="ECO:0000256" key="15">
    <source>
        <dbReference type="ARBA" id="ARBA00032605"/>
    </source>
</evidence>
<evidence type="ECO:0000256" key="18">
    <source>
        <dbReference type="ARBA" id="ARBA00049504"/>
    </source>
</evidence>
<comment type="caution">
    <text evidence="20">The sequence shown here is derived from an EMBL/GenBank/DDBJ whole genome shotgun (WGS) entry which is preliminary data.</text>
</comment>
<gene>
    <name evidence="19" type="primary">cobS</name>
    <name evidence="20" type="ORF">CC117_20035</name>
</gene>
<dbReference type="AlphaFoldDB" id="A0A1S1QNI2"/>
<evidence type="ECO:0000256" key="6">
    <source>
        <dbReference type="ARBA" id="ARBA00015850"/>
    </source>
</evidence>
<comment type="catalytic activity">
    <reaction evidence="17 19">
        <text>alpha-ribazole + adenosylcob(III)inamide-GDP = adenosylcob(III)alamin + GMP + H(+)</text>
        <dbReference type="Rhea" id="RHEA:16049"/>
        <dbReference type="ChEBI" id="CHEBI:10329"/>
        <dbReference type="ChEBI" id="CHEBI:15378"/>
        <dbReference type="ChEBI" id="CHEBI:18408"/>
        <dbReference type="ChEBI" id="CHEBI:58115"/>
        <dbReference type="ChEBI" id="CHEBI:60487"/>
        <dbReference type="EC" id="2.7.8.26"/>
    </reaction>
</comment>
<evidence type="ECO:0000256" key="1">
    <source>
        <dbReference type="ARBA" id="ARBA00001946"/>
    </source>
</evidence>
<evidence type="ECO:0000256" key="5">
    <source>
        <dbReference type="ARBA" id="ARBA00013200"/>
    </source>
</evidence>
<dbReference type="GO" id="GO:0008818">
    <property type="term" value="F:cobalamin 5'-phosphate synthase activity"/>
    <property type="evidence" value="ECO:0007669"/>
    <property type="project" value="UniProtKB-UniRule"/>
</dbReference>
<keyword evidence="7 19" id="KW-1003">Cell membrane</keyword>
<keyword evidence="10 19" id="KW-0812">Transmembrane</keyword>
<reference evidence="21" key="1">
    <citation type="submission" date="2016-07" db="EMBL/GenBank/DDBJ databases">
        <title>Sequence Frankia sp. strain CcI1.17.</title>
        <authorList>
            <person name="Ghodhbane-Gtari F."/>
            <person name="Swanson E."/>
            <person name="Gueddou A."/>
            <person name="Morris K."/>
            <person name="Hezbri K."/>
            <person name="Ktari A."/>
            <person name="Nouioui I."/>
            <person name="Abebe-Akele F."/>
            <person name="Simpson S."/>
            <person name="Thomas K."/>
            <person name="Gtari M."/>
            <person name="Tisa L.S."/>
            <person name="Hurst S."/>
        </authorList>
    </citation>
    <scope>NUCLEOTIDE SEQUENCE [LARGE SCALE GENOMIC DNA]</scope>
    <source>
        <strain evidence="21">Cc1.17</strain>
    </source>
</reference>
<evidence type="ECO:0000256" key="12">
    <source>
        <dbReference type="ARBA" id="ARBA00022989"/>
    </source>
</evidence>
<evidence type="ECO:0000313" key="21">
    <source>
        <dbReference type="Proteomes" id="UP000179627"/>
    </source>
</evidence>
<dbReference type="RefSeq" id="WP_071085838.1">
    <property type="nucleotide sequence ID" value="NZ_MBLM01000123.1"/>
</dbReference>
<feature type="transmembrane region" description="Helical" evidence="19">
    <location>
        <begin position="185"/>
        <end position="204"/>
    </location>
</feature>
<dbReference type="OrthoDB" id="9794223at2"/>
<dbReference type="Pfam" id="PF02654">
    <property type="entry name" value="CobS"/>
    <property type="match status" value="1"/>
</dbReference>
<dbReference type="InterPro" id="IPR003805">
    <property type="entry name" value="CobS"/>
</dbReference>
<accession>A0A1S1QNI2</accession>
<comment type="function">
    <text evidence="14 19">Joins adenosylcobinamide-GDP and alpha-ribazole to generate adenosylcobalamin (Ado-cobalamin). Also synthesizes adenosylcobalamin 5'-phosphate from adenosylcobinamide-GDP and alpha-ribazole 5'-phosphate.</text>
</comment>
<evidence type="ECO:0000256" key="7">
    <source>
        <dbReference type="ARBA" id="ARBA00022475"/>
    </source>
</evidence>
<evidence type="ECO:0000256" key="2">
    <source>
        <dbReference type="ARBA" id="ARBA00004651"/>
    </source>
</evidence>
<evidence type="ECO:0000256" key="10">
    <source>
        <dbReference type="ARBA" id="ARBA00022692"/>
    </source>
</evidence>
<dbReference type="UniPathway" id="UPA00148">
    <property type="reaction ID" value="UER00238"/>
</dbReference>
<proteinExistence type="inferred from homology"/>
<evidence type="ECO:0000313" key="20">
    <source>
        <dbReference type="EMBL" id="OHV35126.1"/>
    </source>
</evidence>
<evidence type="ECO:0000256" key="17">
    <source>
        <dbReference type="ARBA" id="ARBA00048623"/>
    </source>
</evidence>
<evidence type="ECO:0000256" key="19">
    <source>
        <dbReference type="HAMAP-Rule" id="MF_00719"/>
    </source>
</evidence>
<organism evidence="20 21">
    <name type="scientific">Parafrankia colletiae</name>
    <dbReference type="NCBI Taxonomy" id="573497"/>
    <lineage>
        <taxon>Bacteria</taxon>
        <taxon>Bacillati</taxon>
        <taxon>Actinomycetota</taxon>
        <taxon>Actinomycetes</taxon>
        <taxon>Frankiales</taxon>
        <taxon>Frankiaceae</taxon>
        <taxon>Parafrankia</taxon>
    </lineage>
</organism>
<dbReference type="Proteomes" id="UP000179627">
    <property type="component" value="Unassembled WGS sequence"/>
</dbReference>
<feature type="transmembrane region" description="Helical" evidence="19">
    <location>
        <begin position="210"/>
        <end position="229"/>
    </location>
</feature>
<evidence type="ECO:0000256" key="14">
    <source>
        <dbReference type="ARBA" id="ARBA00025228"/>
    </source>
</evidence>
<evidence type="ECO:0000256" key="16">
    <source>
        <dbReference type="ARBA" id="ARBA00032853"/>
    </source>
</evidence>
<dbReference type="GO" id="GO:0009236">
    <property type="term" value="P:cobalamin biosynthetic process"/>
    <property type="evidence" value="ECO:0007669"/>
    <property type="project" value="UniProtKB-UniRule"/>
</dbReference>